<evidence type="ECO:0000313" key="5">
    <source>
        <dbReference type="EMBL" id="CAD9445732.1"/>
    </source>
</evidence>
<feature type="domain" description="UBC core" evidence="4">
    <location>
        <begin position="181"/>
        <end position="348"/>
    </location>
</feature>
<dbReference type="PROSITE" id="PS50127">
    <property type="entry name" value="UBC_2"/>
    <property type="match status" value="1"/>
</dbReference>
<organism evidence="5">
    <name type="scientific">Octactis speculum</name>
    <dbReference type="NCBI Taxonomy" id="3111310"/>
    <lineage>
        <taxon>Eukaryota</taxon>
        <taxon>Sar</taxon>
        <taxon>Stramenopiles</taxon>
        <taxon>Ochrophyta</taxon>
        <taxon>Dictyochophyceae</taxon>
        <taxon>Dictyochales</taxon>
        <taxon>Dictyochaceae</taxon>
        <taxon>Octactis</taxon>
    </lineage>
</organism>
<name>A0A7S2D863_9STRA</name>
<dbReference type="InterPro" id="IPR016135">
    <property type="entry name" value="UBQ-conjugating_enzyme/RWD"/>
</dbReference>
<evidence type="ECO:0000256" key="2">
    <source>
        <dbReference type="ARBA" id="ARBA00022786"/>
    </source>
</evidence>
<dbReference type="SMART" id="SM00212">
    <property type="entry name" value="UBCc"/>
    <property type="match status" value="1"/>
</dbReference>
<keyword evidence="2" id="KW-0833">Ubl conjugation pathway</keyword>
<dbReference type="EMBL" id="HBGS01037875">
    <property type="protein sequence ID" value="CAD9445732.1"/>
    <property type="molecule type" value="Transcribed_RNA"/>
</dbReference>
<proteinExistence type="predicted"/>
<accession>A0A7S2D863</accession>
<dbReference type="PANTHER" id="PTHR46116:SF39">
    <property type="entry name" value="BACULOVIRAL IAP REPEAT-CONTAINING PROTEIN 6"/>
    <property type="match status" value="1"/>
</dbReference>
<protein>
    <recommendedName>
        <fullName evidence="4">UBC core domain-containing protein</fullName>
    </recommendedName>
</protein>
<keyword evidence="1" id="KW-0808">Transferase</keyword>
<gene>
    <name evidence="5" type="ORF">DSPE1174_LOCUS19641</name>
</gene>
<dbReference type="InterPro" id="IPR000608">
    <property type="entry name" value="UBC"/>
</dbReference>
<feature type="region of interest" description="Disordered" evidence="3">
    <location>
        <begin position="69"/>
        <end position="137"/>
    </location>
</feature>
<dbReference type="SUPFAM" id="SSF54495">
    <property type="entry name" value="UBC-like"/>
    <property type="match status" value="1"/>
</dbReference>
<feature type="compositionally biased region" description="Low complexity" evidence="3">
    <location>
        <begin position="109"/>
        <end position="121"/>
    </location>
</feature>
<dbReference type="Pfam" id="PF00179">
    <property type="entry name" value="UQ_con"/>
    <property type="match status" value="1"/>
</dbReference>
<reference evidence="5" key="1">
    <citation type="submission" date="2021-01" db="EMBL/GenBank/DDBJ databases">
        <authorList>
            <person name="Corre E."/>
            <person name="Pelletier E."/>
            <person name="Niang G."/>
            <person name="Scheremetjew M."/>
            <person name="Finn R."/>
            <person name="Kale V."/>
            <person name="Holt S."/>
            <person name="Cochrane G."/>
            <person name="Meng A."/>
            <person name="Brown T."/>
            <person name="Cohen L."/>
        </authorList>
    </citation>
    <scope>NUCLEOTIDE SEQUENCE</scope>
    <source>
        <strain evidence="5">CCMP1381</strain>
    </source>
</reference>
<evidence type="ECO:0000256" key="1">
    <source>
        <dbReference type="ARBA" id="ARBA00022679"/>
    </source>
</evidence>
<sequence length="424" mass="46627">MFPVKNFGHAAASRSKKQKAEDAAALALEIKERENEGMMLMHCLVDSTRDVVESMGGPEEMRRILHHEQSAQEEAAAAAAAAAARKRGPHGGETQQGGGGGALTRRRVSSVSSCSANPRSCQKMGKETGGKSQCSGITLDEDSERAYMEVMRPVQYSDRSSLNGFHYQEELATLEGTQSRHRIRRLAQEHADLSKSLPLNPSSSVWIRAHSDRMDCMQFLISGPEDTPYSGGLMLFDTLFPSDYPNSPPKVNLQTTGQGTVRFNPNLYNCGKVCLSLLGTWGGAEGETWDPQSSTLLQVIISIQSLILVPEPYFNEPGHEREMGQAGGSAASSAYNQKIREATLRWSMLEMVVHPPPGFESVVLDHFHHRRAFHQAQCCQWIDELTEGTAAHGRCTRLVDEFEKALDRALSAMPHDNAVDLEMS</sequence>
<evidence type="ECO:0000259" key="4">
    <source>
        <dbReference type="PROSITE" id="PS50127"/>
    </source>
</evidence>
<dbReference type="PANTHER" id="PTHR46116">
    <property type="entry name" value="(E3-INDEPENDENT) E2 UBIQUITIN-CONJUGATING ENZYME"/>
    <property type="match status" value="1"/>
</dbReference>
<dbReference type="AlphaFoldDB" id="A0A7S2D863"/>
<evidence type="ECO:0000256" key="3">
    <source>
        <dbReference type="SAM" id="MobiDB-lite"/>
    </source>
</evidence>
<dbReference type="GO" id="GO:0016740">
    <property type="term" value="F:transferase activity"/>
    <property type="evidence" value="ECO:0007669"/>
    <property type="project" value="UniProtKB-KW"/>
</dbReference>
<dbReference type="Gene3D" id="3.10.110.10">
    <property type="entry name" value="Ubiquitin Conjugating Enzyme"/>
    <property type="match status" value="1"/>
</dbReference>
<feature type="region of interest" description="Disordered" evidence="3">
    <location>
        <begin position="1"/>
        <end position="20"/>
    </location>
</feature>
<dbReference type="CDD" id="cd23810">
    <property type="entry name" value="UBCc_BIRC6"/>
    <property type="match status" value="1"/>
</dbReference>